<name>J7RAK1_HUIN7</name>
<keyword evidence="4 7" id="KW-1133">Transmembrane helix</keyword>
<dbReference type="GeneID" id="34527648"/>
<evidence type="ECO:0000256" key="6">
    <source>
        <dbReference type="PIRNR" id="PIRNR016013"/>
    </source>
</evidence>
<dbReference type="STRING" id="1071383.J7RAK1"/>
<dbReference type="RefSeq" id="XP_022466150.1">
    <property type="nucleotide sequence ID" value="XM_022609790.1"/>
</dbReference>
<keyword evidence="3 7" id="KW-0812">Transmembrane</keyword>
<dbReference type="GO" id="GO:0006890">
    <property type="term" value="P:retrograde vesicle-mediated transport, Golgi to endoplasmic reticulum"/>
    <property type="evidence" value="ECO:0007669"/>
    <property type="project" value="EnsemblFungi"/>
</dbReference>
<dbReference type="GO" id="GO:0006621">
    <property type="term" value="P:protein retention in ER lumen"/>
    <property type="evidence" value="ECO:0007669"/>
    <property type="project" value="EnsemblFungi"/>
</dbReference>
<reference evidence="8 9" key="1">
    <citation type="journal article" date="2011" name="Proc. Natl. Acad. Sci. U.S.A.">
        <title>Evolutionary erosion of yeast sex chromosomes by mating-type switching accidents.</title>
        <authorList>
            <person name="Gordon J.L."/>
            <person name="Armisen D."/>
            <person name="Proux-Wera E."/>
            <person name="Oheigeartaigh S.S."/>
            <person name="Byrne K.P."/>
            <person name="Wolfe K.H."/>
        </authorList>
    </citation>
    <scope>NUCLEOTIDE SEQUENCE [LARGE SCALE GENOMIC DNA]</scope>
    <source>
        <strain evidence="9">ATCC MYA-139 / BCRC 22969 / CBS 8797 / CCRC 22969 / KCTC 17520 / NBRC 10181 / NCYC 3082</strain>
    </source>
</reference>
<evidence type="ECO:0000256" key="3">
    <source>
        <dbReference type="ARBA" id="ARBA00022692"/>
    </source>
</evidence>
<dbReference type="KEGG" id="kng:KNAG_0I01140"/>
<dbReference type="GO" id="GO:0000139">
    <property type="term" value="C:Golgi membrane"/>
    <property type="evidence" value="ECO:0007669"/>
    <property type="project" value="TreeGrafter"/>
</dbReference>
<dbReference type="PIRSF" id="PIRSF016013">
    <property type="entry name" value="AtER_Rer1p"/>
    <property type="match status" value="1"/>
</dbReference>
<dbReference type="GO" id="GO:0000324">
    <property type="term" value="C:fungal-type vacuole"/>
    <property type="evidence" value="ECO:0007669"/>
    <property type="project" value="EnsemblFungi"/>
</dbReference>
<keyword evidence="5 6" id="KW-0472">Membrane</keyword>
<dbReference type="GO" id="GO:0005783">
    <property type="term" value="C:endoplasmic reticulum"/>
    <property type="evidence" value="ECO:0007669"/>
    <property type="project" value="GOC"/>
</dbReference>
<organism evidence="8 9">
    <name type="scientific">Huiozyma naganishii (strain ATCC MYA-139 / BCRC 22969 / CBS 8797 / KCTC 17520 / NBRC 10181 / NCYC 3082 / Yp74L-3)</name>
    <name type="common">Yeast</name>
    <name type="synonym">Kazachstania naganishii</name>
    <dbReference type="NCBI Taxonomy" id="1071383"/>
    <lineage>
        <taxon>Eukaryota</taxon>
        <taxon>Fungi</taxon>
        <taxon>Dikarya</taxon>
        <taxon>Ascomycota</taxon>
        <taxon>Saccharomycotina</taxon>
        <taxon>Saccharomycetes</taxon>
        <taxon>Saccharomycetales</taxon>
        <taxon>Saccharomycetaceae</taxon>
        <taxon>Huiozyma</taxon>
    </lineage>
</organism>
<dbReference type="GO" id="GO:0030134">
    <property type="term" value="C:COPII-coated ER to Golgi transport vesicle"/>
    <property type="evidence" value="ECO:0007669"/>
    <property type="project" value="EnsemblFungi"/>
</dbReference>
<sequence length="187" mass="22201">MEGDDSAAGSSFGPLRYVQEVKQLYRHHLDRVTPQTRGRWLGFFVLQALFLTRVIAWGGWYAICYTLYIFQLNQFLAFLTPKFDMSLQQDERNNELEAGGAPDEQSEEFRPFIRRLPEFKFWYNVTRATLLALVMSVTVWTDIPVYWPILLVYFVALFMLTMRRQIQHMMKYKYIPLDIGKKRYSAE</sequence>
<gene>
    <name evidence="8" type="primary">KNAG0I01140</name>
    <name evidence="8" type="ordered locus">KNAG_0I01140</name>
</gene>
<feature type="transmembrane region" description="Helical" evidence="7">
    <location>
        <begin position="40"/>
        <end position="70"/>
    </location>
</feature>
<reference evidence="9" key="2">
    <citation type="submission" date="2012-08" db="EMBL/GenBank/DDBJ databases">
        <title>Genome sequence of Kazachstania naganishii.</title>
        <authorList>
            <person name="Gordon J.L."/>
            <person name="Armisen D."/>
            <person name="Proux-Wera E."/>
            <person name="OhEigeartaigh S.S."/>
            <person name="Byrne K.P."/>
            <person name="Wolfe K.H."/>
        </authorList>
    </citation>
    <scope>NUCLEOTIDE SEQUENCE [LARGE SCALE GENOMIC DNA]</scope>
    <source>
        <strain evidence="9">ATCC MYA-139 / BCRC 22969 / CBS 8797 / CCRC 22969 / KCTC 17520 / NBRC 10181 / NCYC 3082</strain>
    </source>
</reference>
<evidence type="ECO:0000313" key="9">
    <source>
        <dbReference type="Proteomes" id="UP000006310"/>
    </source>
</evidence>
<keyword evidence="9" id="KW-1185">Reference proteome</keyword>
<dbReference type="EMBL" id="HE978322">
    <property type="protein sequence ID" value="CCK71905.1"/>
    <property type="molecule type" value="Genomic_DNA"/>
</dbReference>
<dbReference type="PANTHER" id="PTHR10743">
    <property type="entry name" value="PROTEIN RER1"/>
    <property type="match status" value="1"/>
</dbReference>
<evidence type="ECO:0000256" key="1">
    <source>
        <dbReference type="ARBA" id="ARBA00004141"/>
    </source>
</evidence>
<dbReference type="eggNOG" id="KOG1688">
    <property type="taxonomic scope" value="Eukaryota"/>
</dbReference>
<dbReference type="AlphaFoldDB" id="J7RAK1"/>
<evidence type="ECO:0000256" key="5">
    <source>
        <dbReference type="ARBA" id="ARBA00023136"/>
    </source>
</evidence>
<dbReference type="PANTHER" id="PTHR10743:SF0">
    <property type="entry name" value="PROTEIN RER1"/>
    <property type="match status" value="1"/>
</dbReference>
<proteinExistence type="inferred from homology"/>
<dbReference type="GO" id="GO:0030137">
    <property type="term" value="C:COPI-coated vesicle"/>
    <property type="evidence" value="ECO:0007669"/>
    <property type="project" value="EnsemblFungi"/>
</dbReference>
<dbReference type="OrthoDB" id="448250at2759"/>
<dbReference type="OMA" id="GWYVVCY"/>
<protein>
    <recommendedName>
        <fullName evidence="6">Protein RER1</fullName>
    </recommendedName>
</protein>
<evidence type="ECO:0000256" key="2">
    <source>
        <dbReference type="ARBA" id="ARBA00006070"/>
    </source>
</evidence>
<evidence type="ECO:0000256" key="4">
    <source>
        <dbReference type="ARBA" id="ARBA00022989"/>
    </source>
</evidence>
<dbReference type="Proteomes" id="UP000006310">
    <property type="component" value="Chromosome 9"/>
</dbReference>
<comment type="subcellular location">
    <subcellularLocation>
        <location evidence="1">Membrane</location>
        <topology evidence="1">Multi-pass membrane protein</topology>
    </subcellularLocation>
</comment>
<evidence type="ECO:0000256" key="7">
    <source>
        <dbReference type="SAM" id="Phobius"/>
    </source>
</evidence>
<dbReference type="HOGENOM" id="CLU_074889_0_0_1"/>
<feature type="transmembrane region" description="Helical" evidence="7">
    <location>
        <begin position="145"/>
        <end position="162"/>
    </location>
</feature>
<comment type="similarity">
    <text evidence="2 6">Belongs to the RER1 family.</text>
</comment>
<accession>J7RAK1</accession>
<dbReference type="InterPro" id="IPR004932">
    <property type="entry name" value="Rer1"/>
</dbReference>
<dbReference type="Pfam" id="PF03248">
    <property type="entry name" value="Rer1"/>
    <property type="match status" value="1"/>
</dbReference>
<evidence type="ECO:0000313" key="8">
    <source>
        <dbReference type="EMBL" id="CCK71905.1"/>
    </source>
</evidence>
<comment type="function">
    <text evidence="6">Involved in the retrieval of endoplasmic reticulum membrane proteins from the early Golgi compartment.</text>
</comment>